<keyword evidence="4" id="KW-0328">Glycosyltransferase</keyword>
<dbReference type="HAMAP" id="MF_00211">
    <property type="entry name" value="TrpD"/>
    <property type="match status" value="1"/>
</dbReference>
<keyword evidence="6" id="KW-0822">Tryptophan biosynthesis</keyword>
<feature type="domain" description="Glycosyl transferase family 3" evidence="8">
    <location>
        <begin position="74"/>
        <end position="321"/>
    </location>
</feature>
<dbReference type="AlphaFoldDB" id="X1SAZ8"/>
<proteinExistence type="inferred from homology"/>
<accession>X1SAZ8</accession>
<dbReference type="GO" id="GO:0000162">
    <property type="term" value="P:L-tryptophan biosynthetic process"/>
    <property type="evidence" value="ECO:0007669"/>
    <property type="project" value="UniProtKB-KW"/>
</dbReference>
<feature type="domain" description="Glycosyl transferase family 3 N-terminal" evidence="9">
    <location>
        <begin position="4"/>
        <end position="64"/>
    </location>
</feature>
<dbReference type="NCBIfam" id="TIGR01245">
    <property type="entry name" value="trpD"/>
    <property type="match status" value="1"/>
</dbReference>
<evidence type="ECO:0000256" key="1">
    <source>
        <dbReference type="ARBA" id="ARBA00004907"/>
    </source>
</evidence>
<evidence type="ECO:0000256" key="4">
    <source>
        <dbReference type="ARBA" id="ARBA00022676"/>
    </source>
</evidence>
<dbReference type="Gene3D" id="1.20.970.10">
    <property type="entry name" value="Transferase, Pyrimidine Nucleoside Phosphorylase, Chain C"/>
    <property type="match status" value="1"/>
</dbReference>
<dbReference type="FunFam" id="3.40.1030.10:FF:000002">
    <property type="entry name" value="Anthranilate phosphoribosyltransferase"/>
    <property type="match status" value="1"/>
</dbReference>
<evidence type="ECO:0000313" key="10">
    <source>
        <dbReference type="EMBL" id="GAI76291.1"/>
    </source>
</evidence>
<evidence type="ECO:0000256" key="2">
    <source>
        <dbReference type="ARBA" id="ARBA00011948"/>
    </source>
</evidence>
<sequence length="321" mass="34450">MIKAVLGTLVEAKNLKEEEARQVMGEIMEGKATPAQIASFLTALRMKGETVAEITGFARAMLEKVDTFSIKIDTLVDTCGTGGDSLNTFNISTAVAFVVAGAGLSVAKHGNRALSGKCGSADVLEALGVKLTIPKEKVKECLEKIGIGFLFAPCCHPAMKYALAPRQEMGMRTVFNILGPLINPLGANVRLMGVHSSSLTEPLARVLKNLGVERAFIVWGEDGLDEISINARTRITELKEGKIKTYYIRPEDFAMARASLQEIKGGDREKNTRILKDILRGGRGAKRDIVLINSAACLVAAGRAKSFKEGIEIAKDSIDSG</sequence>
<dbReference type="GO" id="GO:0004048">
    <property type="term" value="F:anthranilate phosphoribosyltransferase activity"/>
    <property type="evidence" value="ECO:0007669"/>
    <property type="project" value="UniProtKB-EC"/>
</dbReference>
<organism evidence="10">
    <name type="scientific">marine sediment metagenome</name>
    <dbReference type="NCBI Taxonomy" id="412755"/>
    <lineage>
        <taxon>unclassified sequences</taxon>
        <taxon>metagenomes</taxon>
        <taxon>ecological metagenomes</taxon>
    </lineage>
</organism>
<dbReference type="PANTHER" id="PTHR43285:SF2">
    <property type="entry name" value="ANTHRANILATE PHOSPHORIBOSYLTRANSFERASE"/>
    <property type="match status" value="1"/>
</dbReference>
<keyword evidence="7" id="KW-0057">Aromatic amino acid biosynthesis</keyword>
<evidence type="ECO:0000259" key="8">
    <source>
        <dbReference type="Pfam" id="PF00591"/>
    </source>
</evidence>
<comment type="pathway">
    <text evidence="1">Amino-acid biosynthesis; L-tryptophan biosynthesis; L-tryptophan from chorismate: step 2/5.</text>
</comment>
<dbReference type="EMBL" id="BARW01007790">
    <property type="protein sequence ID" value="GAI76291.1"/>
    <property type="molecule type" value="Genomic_DNA"/>
</dbReference>
<keyword evidence="3" id="KW-0028">Amino-acid biosynthesis</keyword>
<dbReference type="InterPro" id="IPR035902">
    <property type="entry name" value="Nuc_phospho_transferase"/>
</dbReference>
<dbReference type="InterPro" id="IPR017459">
    <property type="entry name" value="Glycosyl_Trfase_fam3_N_dom"/>
</dbReference>
<reference evidence="10" key="1">
    <citation type="journal article" date="2014" name="Front. Microbiol.">
        <title>High frequency of phylogenetically diverse reductive dehalogenase-homologous genes in deep subseafloor sedimentary metagenomes.</title>
        <authorList>
            <person name="Kawai M."/>
            <person name="Futagami T."/>
            <person name="Toyoda A."/>
            <person name="Takaki Y."/>
            <person name="Nishi S."/>
            <person name="Hori S."/>
            <person name="Arai W."/>
            <person name="Tsubouchi T."/>
            <person name="Morono Y."/>
            <person name="Uchiyama I."/>
            <person name="Ito T."/>
            <person name="Fujiyama A."/>
            <person name="Inagaki F."/>
            <person name="Takami H."/>
        </authorList>
    </citation>
    <scope>NUCLEOTIDE SEQUENCE</scope>
    <source>
        <strain evidence="10">Expedition CK06-06</strain>
    </source>
</reference>
<dbReference type="InterPro" id="IPR036320">
    <property type="entry name" value="Glycosyl_Trfase_fam3_N_dom_sf"/>
</dbReference>
<dbReference type="EC" id="2.4.2.18" evidence="2"/>
<dbReference type="PANTHER" id="PTHR43285">
    <property type="entry name" value="ANTHRANILATE PHOSPHORIBOSYLTRANSFERASE"/>
    <property type="match status" value="1"/>
</dbReference>
<dbReference type="InterPro" id="IPR005940">
    <property type="entry name" value="Anthranilate_Pribosyl_Tfrase"/>
</dbReference>
<evidence type="ECO:0000256" key="5">
    <source>
        <dbReference type="ARBA" id="ARBA00022679"/>
    </source>
</evidence>
<dbReference type="GO" id="GO:0005829">
    <property type="term" value="C:cytosol"/>
    <property type="evidence" value="ECO:0007669"/>
    <property type="project" value="TreeGrafter"/>
</dbReference>
<comment type="caution">
    <text evidence="10">The sequence shown here is derived from an EMBL/GenBank/DDBJ whole genome shotgun (WGS) entry which is preliminary data.</text>
</comment>
<dbReference type="SUPFAM" id="SSF52418">
    <property type="entry name" value="Nucleoside phosphorylase/phosphoribosyltransferase catalytic domain"/>
    <property type="match status" value="1"/>
</dbReference>
<keyword evidence="5" id="KW-0808">Transferase</keyword>
<evidence type="ECO:0000256" key="6">
    <source>
        <dbReference type="ARBA" id="ARBA00022822"/>
    </source>
</evidence>
<name>X1SAZ8_9ZZZZ</name>
<evidence type="ECO:0000256" key="3">
    <source>
        <dbReference type="ARBA" id="ARBA00022605"/>
    </source>
</evidence>
<evidence type="ECO:0000256" key="7">
    <source>
        <dbReference type="ARBA" id="ARBA00023141"/>
    </source>
</evidence>
<dbReference type="Gene3D" id="3.40.1030.10">
    <property type="entry name" value="Nucleoside phosphorylase/phosphoribosyltransferase catalytic domain"/>
    <property type="match status" value="1"/>
</dbReference>
<dbReference type="Pfam" id="PF02885">
    <property type="entry name" value="Glycos_trans_3N"/>
    <property type="match status" value="1"/>
</dbReference>
<evidence type="ECO:0000259" key="9">
    <source>
        <dbReference type="Pfam" id="PF02885"/>
    </source>
</evidence>
<gene>
    <name evidence="10" type="ORF">S12H4_16139</name>
</gene>
<dbReference type="SUPFAM" id="SSF47648">
    <property type="entry name" value="Nucleoside phosphorylase/phosphoribosyltransferase N-terminal domain"/>
    <property type="match status" value="1"/>
</dbReference>
<dbReference type="InterPro" id="IPR000312">
    <property type="entry name" value="Glycosyl_Trfase_fam3"/>
</dbReference>
<feature type="non-terminal residue" evidence="10">
    <location>
        <position position="321"/>
    </location>
</feature>
<protein>
    <recommendedName>
        <fullName evidence="2">anthranilate phosphoribosyltransferase</fullName>
        <ecNumber evidence="2">2.4.2.18</ecNumber>
    </recommendedName>
</protein>
<dbReference type="Pfam" id="PF00591">
    <property type="entry name" value="Glycos_transf_3"/>
    <property type="match status" value="1"/>
</dbReference>